<dbReference type="EMBL" id="JAHDVG010000483">
    <property type="protein sequence ID" value="KAH1170924.1"/>
    <property type="molecule type" value="Genomic_DNA"/>
</dbReference>
<reference evidence="1" key="1">
    <citation type="submission" date="2021-09" db="EMBL/GenBank/DDBJ databases">
        <title>The genome of Mauremys mutica provides insights into the evolution of semi-aquatic lifestyle.</title>
        <authorList>
            <person name="Gong S."/>
            <person name="Gao Y."/>
        </authorList>
    </citation>
    <scope>NUCLEOTIDE SEQUENCE</scope>
    <source>
        <strain evidence="1">MM-2020</strain>
        <tissue evidence="1">Muscle</tissue>
    </source>
</reference>
<name>A0A9D4AUM9_9SAUR</name>
<comment type="caution">
    <text evidence="1">The sequence shown here is derived from an EMBL/GenBank/DDBJ whole genome shotgun (WGS) entry which is preliminary data.</text>
</comment>
<gene>
    <name evidence="1" type="ORF">KIL84_006542</name>
</gene>
<proteinExistence type="predicted"/>
<dbReference type="Proteomes" id="UP000827986">
    <property type="component" value="Unassembled WGS sequence"/>
</dbReference>
<evidence type="ECO:0000313" key="2">
    <source>
        <dbReference type="Proteomes" id="UP000827986"/>
    </source>
</evidence>
<sequence length="69" mass="8100">MILVGNEANQDLQQQVPKEEALVFDQENCIPLHRGYCLNMDEYFHKVIRALWRFQGLENPPIHTVHPSK</sequence>
<accession>A0A9D4AUM9</accession>
<organism evidence="1 2">
    <name type="scientific">Mauremys mutica</name>
    <name type="common">yellowpond turtle</name>
    <dbReference type="NCBI Taxonomy" id="74926"/>
    <lineage>
        <taxon>Eukaryota</taxon>
        <taxon>Metazoa</taxon>
        <taxon>Chordata</taxon>
        <taxon>Craniata</taxon>
        <taxon>Vertebrata</taxon>
        <taxon>Euteleostomi</taxon>
        <taxon>Archelosauria</taxon>
        <taxon>Testudinata</taxon>
        <taxon>Testudines</taxon>
        <taxon>Cryptodira</taxon>
        <taxon>Durocryptodira</taxon>
        <taxon>Testudinoidea</taxon>
        <taxon>Geoemydidae</taxon>
        <taxon>Geoemydinae</taxon>
        <taxon>Mauremys</taxon>
    </lineage>
</organism>
<keyword evidence="2" id="KW-1185">Reference proteome</keyword>
<dbReference type="AlphaFoldDB" id="A0A9D4AUM9"/>
<evidence type="ECO:0000313" key="1">
    <source>
        <dbReference type="EMBL" id="KAH1170924.1"/>
    </source>
</evidence>
<protein>
    <submittedName>
        <fullName evidence="1">Uncharacterized protein</fullName>
    </submittedName>
</protein>